<dbReference type="PaxDb" id="2903-EOD33161"/>
<dbReference type="RefSeq" id="XP_005785590.1">
    <property type="nucleotide sequence ID" value="XM_005785533.1"/>
</dbReference>
<reference evidence="2" key="2">
    <citation type="submission" date="2024-10" db="UniProtKB">
        <authorList>
            <consortium name="EnsemblProtists"/>
        </authorList>
    </citation>
    <scope>IDENTIFICATION</scope>
</reference>
<proteinExistence type="predicted"/>
<dbReference type="KEGG" id="ehx:EMIHUDRAFT_202368"/>
<sequence>MPDFSKACVRAALCADRAAFVAQREWRQLPVAPLLPSGDPTTRVHVLAASTRGVAASDAESSGGEGQRPTAIVQGVVVELNTPVSWLYEACSHPDGFLYVQCQLPRRTLRADE</sequence>
<dbReference type="AlphaFoldDB" id="A0A0D3KBM6"/>
<dbReference type="Proteomes" id="UP000013827">
    <property type="component" value="Unassembled WGS sequence"/>
</dbReference>
<dbReference type="GeneID" id="17278432"/>
<evidence type="ECO:0000259" key="1">
    <source>
        <dbReference type="Pfam" id="PF04106"/>
    </source>
</evidence>
<dbReference type="EnsemblProtists" id="EOD33161">
    <property type="protein sequence ID" value="EOD33161"/>
    <property type="gene ID" value="EMIHUDRAFT_202368"/>
</dbReference>
<evidence type="ECO:0000313" key="2">
    <source>
        <dbReference type="EnsemblProtists" id="EOD33161"/>
    </source>
</evidence>
<organism evidence="2 3">
    <name type="scientific">Emiliania huxleyi (strain CCMP1516)</name>
    <dbReference type="NCBI Taxonomy" id="280463"/>
    <lineage>
        <taxon>Eukaryota</taxon>
        <taxon>Haptista</taxon>
        <taxon>Haptophyta</taxon>
        <taxon>Prymnesiophyceae</taxon>
        <taxon>Isochrysidales</taxon>
        <taxon>Noelaerhabdaceae</taxon>
        <taxon>Emiliania</taxon>
    </lineage>
</organism>
<dbReference type="InterPro" id="IPR048318">
    <property type="entry name" value="ATG5_UblB"/>
</dbReference>
<accession>A0A0D3KBM6</accession>
<protein>
    <recommendedName>
        <fullName evidence="1">Autophagy protein ATG5 UblB domain-containing protein</fullName>
    </recommendedName>
</protein>
<evidence type="ECO:0000313" key="3">
    <source>
        <dbReference type="Proteomes" id="UP000013827"/>
    </source>
</evidence>
<feature type="domain" description="Autophagy protein ATG5 UblB" evidence="1">
    <location>
        <begin position="30"/>
        <end position="100"/>
    </location>
</feature>
<name>A0A0D3KBM6_EMIH1</name>
<dbReference type="HOGENOM" id="CLU_2138227_0_0_1"/>
<dbReference type="Gene3D" id="3.10.20.90">
    <property type="entry name" value="Phosphatidylinositol 3-kinase Catalytic Subunit, Chain A, domain 1"/>
    <property type="match status" value="1"/>
</dbReference>
<keyword evidence="3" id="KW-1185">Reference proteome</keyword>
<reference evidence="3" key="1">
    <citation type="journal article" date="2013" name="Nature">
        <title>Pan genome of the phytoplankton Emiliania underpins its global distribution.</title>
        <authorList>
            <person name="Read B.A."/>
            <person name="Kegel J."/>
            <person name="Klute M.J."/>
            <person name="Kuo A."/>
            <person name="Lefebvre S.C."/>
            <person name="Maumus F."/>
            <person name="Mayer C."/>
            <person name="Miller J."/>
            <person name="Monier A."/>
            <person name="Salamov A."/>
            <person name="Young J."/>
            <person name="Aguilar M."/>
            <person name="Claverie J.M."/>
            <person name="Frickenhaus S."/>
            <person name="Gonzalez K."/>
            <person name="Herman E.K."/>
            <person name="Lin Y.C."/>
            <person name="Napier J."/>
            <person name="Ogata H."/>
            <person name="Sarno A.F."/>
            <person name="Shmutz J."/>
            <person name="Schroeder D."/>
            <person name="de Vargas C."/>
            <person name="Verret F."/>
            <person name="von Dassow P."/>
            <person name="Valentin K."/>
            <person name="Van de Peer Y."/>
            <person name="Wheeler G."/>
            <person name="Dacks J.B."/>
            <person name="Delwiche C.F."/>
            <person name="Dyhrman S.T."/>
            <person name="Glockner G."/>
            <person name="John U."/>
            <person name="Richards T."/>
            <person name="Worden A.Z."/>
            <person name="Zhang X."/>
            <person name="Grigoriev I.V."/>
            <person name="Allen A.E."/>
            <person name="Bidle K."/>
            <person name="Borodovsky M."/>
            <person name="Bowler C."/>
            <person name="Brownlee C."/>
            <person name="Cock J.M."/>
            <person name="Elias M."/>
            <person name="Gladyshev V.N."/>
            <person name="Groth M."/>
            <person name="Guda C."/>
            <person name="Hadaegh A."/>
            <person name="Iglesias-Rodriguez M.D."/>
            <person name="Jenkins J."/>
            <person name="Jones B.M."/>
            <person name="Lawson T."/>
            <person name="Leese F."/>
            <person name="Lindquist E."/>
            <person name="Lobanov A."/>
            <person name="Lomsadze A."/>
            <person name="Malik S.B."/>
            <person name="Marsh M.E."/>
            <person name="Mackinder L."/>
            <person name="Mock T."/>
            <person name="Mueller-Roeber B."/>
            <person name="Pagarete A."/>
            <person name="Parker M."/>
            <person name="Probert I."/>
            <person name="Quesneville H."/>
            <person name="Raines C."/>
            <person name="Rensing S.A."/>
            <person name="Riano-Pachon D.M."/>
            <person name="Richier S."/>
            <person name="Rokitta S."/>
            <person name="Shiraiwa Y."/>
            <person name="Soanes D.M."/>
            <person name="van der Giezen M."/>
            <person name="Wahlund T.M."/>
            <person name="Williams B."/>
            <person name="Wilson W."/>
            <person name="Wolfe G."/>
            <person name="Wurch L.L."/>
        </authorList>
    </citation>
    <scope>NUCLEOTIDE SEQUENCE</scope>
</reference>
<dbReference type="Pfam" id="PF04106">
    <property type="entry name" value="ATG5_UblB"/>
    <property type="match status" value="1"/>
</dbReference>